<evidence type="ECO:0000256" key="1">
    <source>
        <dbReference type="ARBA" id="ARBA00004123"/>
    </source>
</evidence>
<dbReference type="GO" id="GO:0016180">
    <property type="term" value="P:snRNA processing"/>
    <property type="evidence" value="ECO:0007669"/>
    <property type="project" value="InterPro"/>
</dbReference>
<comment type="caution">
    <text evidence="5">The sequence shown here is derived from an EMBL/GenBank/DDBJ whole genome shotgun (WGS) entry which is preliminary data.</text>
</comment>
<gene>
    <name evidence="5" type="primary">ints10_2</name>
    <name evidence="5" type="ORF">CDAR_29561</name>
</gene>
<comment type="similarity">
    <text evidence="2">Belongs to the Integrator subunit 10 family.</text>
</comment>
<proteinExistence type="inferred from homology"/>
<dbReference type="GO" id="GO:0032039">
    <property type="term" value="C:integrator complex"/>
    <property type="evidence" value="ECO:0007669"/>
    <property type="project" value="InterPro"/>
</dbReference>
<evidence type="ECO:0000256" key="4">
    <source>
        <dbReference type="ARBA" id="ARBA00023242"/>
    </source>
</evidence>
<dbReference type="PANTHER" id="PTHR16055:SF2">
    <property type="entry name" value="INTEGRATOR COMPLEX SUBUNIT 10"/>
    <property type="match status" value="1"/>
</dbReference>
<evidence type="ECO:0000313" key="6">
    <source>
        <dbReference type="Proteomes" id="UP001054837"/>
    </source>
</evidence>
<dbReference type="AlphaFoldDB" id="A0AAV4VCC5"/>
<sequence length="336" mass="39808">MASDSEGSNSSDESDFPQSSDILYEIYRRAYARNDLEESSKCLGELIEKSIETVNQEVEKIAETLCSESNSFMRKIFELLPEDAKYKVMLNVIQNITTLDCFEYCELMLAFLKHIPYPKYVKHAYDVNEILVLYEKNCNMNDPINHYRMISVCHVFPLIIQMSQVDMRNERDFYFLQQAVEFYVSCIFIPPTAQNNEIIKSLHLCRTVPLERWGPILELLKAFSIRYKWSIPEKLKDANEIYELVQWLKFRSNHFQCMIQKKYTKLEDKQQCEEVFFSICLAFFYHFYEIASYIYPQNKPNFFQGKCSYFLLDGNPTCRKKCPENLGNELLLPEIR</sequence>
<keyword evidence="4" id="KW-0539">Nucleus</keyword>
<organism evidence="5 6">
    <name type="scientific">Caerostris darwini</name>
    <dbReference type="NCBI Taxonomy" id="1538125"/>
    <lineage>
        <taxon>Eukaryota</taxon>
        <taxon>Metazoa</taxon>
        <taxon>Ecdysozoa</taxon>
        <taxon>Arthropoda</taxon>
        <taxon>Chelicerata</taxon>
        <taxon>Arachnida</taxon>
        <taxon>Araneae</taxon>
        <taxon>Araneomorphae</taxon>
        <taxon>Entelegynae</taxon>
        <taxon>Araneoidea</taxon>
        <taxon>Araneidae</taxon>
        <taxon>Caerostris</taxon>
    </lineage>
</organism>
<keyword evidence="6" id="KW-1185">Reference proteome</keyword>
<accession>A0AAV4VCC5</accession>
<evidence type="ECO:0000313" key="5">
    <source>
        <dbReference type="EMBL" id="GIY67644.1"/>
    </source>
</evidence>
<reference evidence="5 6" key="1">
    <citation type="submission" date="2021-06" db="EMBL/GenBank/DDBJ databases">
        <title>Caerostris darwini draft genome.</title>
        <authorList>
            <person name="Kono N."/>
            <person name="Arakawa K."/>
        </authorList>
    </citation>
    <scope>NUCLEOTIDE SEQUENCE [LARGE SCALE GENOMIC DNA]</scope>
</reference>
<dbReference type="InterPro" id="IPR026164">
    <property type="entry name" value="Int_cplx_su10"/>
</dbReference>
<dbReference type="PANTHER" id="PTHR16055">
    <property type="entry name" value="INTEGRATOR COMPLEX SUBUNIT 10"/>
    <property type="match status" value="1"/>
</dbReference>
<evidence type="ECO:0000256" key="3">
    <source>
        <dbReference type="ARBA" id="ARBA00016811"/>
    </source>
</evidence>
<comment type="subcellular location">
    <subcellularLocation>
        <location evidence="1">Nucleus</location>
    </subcellularLocation>
</comment>
<dbReference type="Proteomes" id="UP001054837">
    <property type="component" value="Unassembled WGS sequence"/>
</dbReference>
<name>A0AAV4VCC5_9ARAC</name>
<dbReference type="EMBL" id="BPLQ01012759">
    <property type="protein sequence ID" value="GIY67644.1"/>
    <property type="molecule type" value="Genomic_DNA"/>
</dbReference>
<evidence type="ECO:0000256" key="2">
    <source>
        <dbReference type="ARBA" id="ARBA00010391"/>
    </source>
</evidence>
<protein>
    <recommendedName>
        <fullName evidence="3">Integrator complex subunit 10</fullName>
    </recommendedName>
</protein>
<dbReference type="Pfam" id="PF21045">
    <property type="entry name" value="INT10"/>
    <property type="match status" value="1"/>
</dbReference>